<dbReference type="Proteomes" id="UP000193240">
    <property type="component" value="Unassembled WGS sequence"/>
</dbReference>
<sequence length="298" mass="33102">MRPIAATRSNEPALVQSKTKEVAKEDPKKAARPAFSTLQQHFTPRKGGKAPTATFLHPPPVTANNSLSVESISLQMDLLQLHLLHENAAEVSKQWELSAKRALSSKFDEVASMYQIMMQHERSGQEQKNILALLDWIKEKPSSSLVEHIQVLSGPLHELPSLVQTGGRFQRHVIVFERWVSWIEEIRAARRNQLEAGLGSVEGLSDAWRAENAALMRRLSSFARDLSGLPQPIAGSSIMAVVECCQTLLAGLLEELQVMQAIESDVVSHEKEWVETRLQGIAADIGGFLVDETPVWHV</sequence>
<feature type="region of interest" description="Disordered" evidence="1">
    <location>
        <begin position="1"/>
        <end position="59"/>
    </location>
</feature>
<reference evidence="2 3" key="1">
    <citation type="journal article" date="2017" name="Genome Announc.">
        <title>Genome sequence of the saprophytic ascomycete Epicoccum nigrum ICMP 19927 strain isolated from New Zealand.</title>
        <authorList>
            <person name="Fokin M."/>
            <person name="Fleetwood D."/>
            <person name="Weir B.S."/>
            <person name="Villas-Boas S.G."/>
        </authorList>
    </citation>
    <scope>NUCLEOTIDE SEQUENCE [LARGE SCALE GENOMIC DNA]</scope>
    <source>
        <strain evidence="2 3">ICMP 19927</strain>
    </source>
</reference>
<keyword evidence="3" id="KW-1185">Reference proteome</keyword>
<dbReference type="InParanoid" id="A0A1Y2LSQ5"/>
<evidence type="ECO:0000256" key="1">
    <source>
        <dbReference type="SAM" id="MobiDB-lite"/>
    </source>
</evidence>
<protein>
    <submittedName>
        <fullName evidence="2">Uncharacterized protein</fullName>
    </submittedName>
</protein>
<name>A0A1Y2LSQ5_EPING</name>
<accession>A0A1Y2LSQ5</accession>
<proteinExistence type="predicted"/>
<gene>
    <name evidence="2" type="ORF">B5807_08164</name>
</gene>
<evidence type="ECO:0000313" key="2">
    <source>
        <dbReference type="EMBL" id="OSS45998.1"/>
    </source>
</evidence>
<evidence type="ECO:0000313" key="3">
    <source>
        <dbReference type="Proteomes" id="UP000193240"/>
    </source>
</evidence>
<dbReference type="STRING" id="105696.A0A1Y2LSQ5"/>
<dbReference type="EMBL" id="KZ107852">
    <property type="protein sequence ID" value="OSS45998.1"/>
    <property type="molecule type" value="Genomic_DNA"/>
</dbReference>
<feature type="compositionally biased region" description="Basic and acidic residues" evidence="1">
    <location>
        <begin position="18"/>
        <end position="29"/>
    </location>
</feature>
<dbReference type="OMA" id="WQEEVHA"/>
<dbReference type="AlphaFoldDB" id="A0A1Y2LSQ5"/>
<organism evidence="2 3">
    <name type="scientific">Epicoccum nigrum</name>
    <name type="common">Soil fungus</name>
    <name type="synonym">Epicoccum purpurascens</name>
    <dbReference type="NCBI Taxonomy" id="105696"/>
    <lineage>
        <taxon>Eukaryota</taxon>
        <taxon>Fungi</taxon>
        <taxon>Dikarya</taxon>
        <taxon>Ascomycota</taxon>
        <taxon>Pezizomycotina</taxon>
        <taxon>Dothideomycetes</taxon>
        <taxon>Pleosporomycetidae</taxon>
        <taxon>Pleosporales</taxon>
        <taxon>Pleosporineae</taxon>
        <taxon>Didymellaceae</taxon>
        <taxon>Epicoccum</taxon>
    </lineage>
</organism>